<protein>
    <submittedName>
        <fullName evidence="3">Uncharacterized protein</fullName>
    </submittedName>
</protein>
<keyword evidence="2" id="KW-0812">Transmembrane</keyword>
<gene>
    <name evidence="3" type="ORF">EK21DRAFT_108380</name>
</gene>
<accession>A0A9P4HGR8</accession>
<dbReference type="Proteomes" id="UP000799777">
    <property type="component" value="Unassembled WGS sequence"/>
</dbReference>
<keyword evidence="4" id="KW-1185">Reference proteome</keyword>
<comment type="caution">
    <text evidence="3">The sequence shown here is derived from an EMBL/GenBank/DDBJ whole genome shotgun (WGS) entry which is preliminary data.</text>
</comment>
<dbReference type="AlphaFoldDB" id="A0A9P4HGR8"/>
<feature type="transmembrane region" description="Helical" evidence="2">
    <location>
        <begin position="192"/>
        <end position="213"/>
    </location>
</feature>
<feature type="compositionally biased region" description="Polar residues" evidence="1">
    <location>
        <begin position="1"/>
        <end position="37"/>
    </location>
</feature>
<reference evidence="3" key="1">
    <citation type="journal article" date="2020" name="Stud. Mycol.">
        <title>101 Dothideomycetes genomes: a test case for predicting lifestyles and emergence of pathogens.</title>
        <authorList>
            <person name="Haridas S."/>
            <person name="Albert R."/>
            <person name="Binder M."/>
            <person name="Bloem J."/>
            <person name="Labutti K."/>
            <person name="Salamov A."/>
            <person name="Andreopoulos B."/>
            <person name="Baker S."/>
            <person name="Barry K."/>
            <person name="Bills G."/>
            <person name="Bluhm B."/>
            <person name="Cannon C."/>
            <person name="Castanera R."/>
            <person name="Culley D."/>
            <person name="Daum C."/>
            <person name="Ezra D."/>
            <person name="Gonzalez J."/>
            <person name="Henrissat B."/>
            <person name="Kuo A."/>
            <person name="Liang C."/>
            <person name="Lipzen A."/>
            <person name="Lutzoni F."/>
            <person name="Magnuson J."/>
            <person name="Mondo S."/>
            <person name="Nolan M."/>
            <person name="Ohm R."/>
            <person name="Pangilinan J."/>
            <person name="Park H.-J."/>
            <person name="Ramirez L."/>
            <person name="Alfaro M."/>
            <person name="Sun H."/>
            <person name="Tritt A."/>
            <person name="Yoshinaga Y."/>
            <person name="Zwiers L.-H."/>
            <person name="Turgeon B."/>
            <person name="Goodwin S."/>
            <person name="Spatafora J."/>
            <person name="Crous P."/>
            <person name="Grigoriev I."/>
        </authorList>
    </citation>
    <scope>NUCLEOTIDE SEQUENCE</scope>
    <source>
        <strain evidence="3">CBS 110217</strain>
    </source>
</reference>
<feature type="region of interest" description="Disordered" evidence="1">
    <location>
        <begin position="1"/>
        <end position="41"/>
    </location>
</feature>
<evidence type="ECO:0000256" key="1">
    <source>
        <dbReference type="SAM" id="MobiDB-lite"/>
    </source>
</evidence>
<evidence type="ECO:0000313" key="4">
    <source>
        <dbReference type="Proteomes" id="UP000799777"/>
    </source>
</evidence>
<dbReference type="EMBL" id="ML978163">
    <property type="protein sequence ID" value="KAF2033964.1"/>
    <property type="molecule type" value="Genomic_DNA"/>
</dbReference>
<organism evidence="3 4">
    <name type="scientific">Setomelanomma holmii</name>
    <dbReference type="NCBI Taxonomy" id="210430"/>
    <lineage>
        <taxon>Eukaryota</taxon>
        <taxon>Fungi</taxon>
        <taxon>Dikarya</taxon>
        <taxon>Ascomycota</taxon>
        <taxon>Pezizomycotina</taxon>
        <taxon>Dothideomycetes</taxon>
        <taxon>Pleosporomycetidae</taxon>
        <taxon>Pleosporales</taxon>
        <taxon>Pleosporineae</taxon>
        <taxon>Phaeosphaeriaceae</taxon>
        <taxon>Setomelanomma</taxon>
    </lineage>
</organism>
<proteinExistence type="predicted"/>
<name>A0A9P4HGR8_9PLEO</name>
<keyword evidence="2" id="KW-1133">Transmembrane helix</keyword>
<evidence type="ECO:0000256" key="2">
    <source>
        <dbReference type="SAM" id="Phobius"/>
    </source>
</evidence>
<sequence length="227" mass="24746">MPSTSEHTAEHITSPSMSTKADANSWEQENSTTTMSEQDIADTFPRIFATIEPVTQHPLSIIDQTNPKPSISFSNAEKPHALDTINLVPLPEPVNQVKEATVQAATPTTPEPRFDDTHVRSVPIFDPAELQSVFLTELPPRPPPRRNSFVRLFKRRAHRTEDIECQTYPASGQTASDSREVALGKKARSPNVIRATAAIAGFSGLIALFLVAVSQGLGGPRLDGKDD</sequence>
<keyword evidence="2" id="KW-0472">Membrane</keyword>
<evidence type="ECO:0000313" key="3">
    <source>
        <dbReference type="EMBL" id="KAF2033964.1"/>
    </source>
</evidence>